<proteinExistence type="predicted"/>
<protein>
    <submittedName>
        <fullName evidence="2">Uncharacterized protein</fullName>
    </submittedName>
</protein>
<reference evidence="2 3" key="1">
    <citation type="journal article" date="2013" name="Genome Announc.">
        <title>Draft Genome Sequences of Two Pairs of Human Intestinal Bifidobacterium longum subsp. longum Strains, 44B and 1-6B and 35B and 2-2B, Consecutively Isolated from Two Children after a 5-Year Time Period.</title>
        <authorList>
            <person name="Shkoporov A.N."/>
            <person name="Efimov B.A."/>
            <person name="Khokhlova E.V."/>
            <person name="Chaplin A.V."/>
            <person name="Kafarskaya L.I."/>
            <person name="Durkin A.S."/>
            <person name="McCorrison J."/>
            <person name="Torralba M."/>
            <person name="Gillis M."/>
            <person name="Sutton G."/>
            <person name="Weibel D.B."/>
            <person name="Nelson K.E."/>
            <person name="Smeianov V.V."/>
        </authorList>
    </citation>
    <scope>NUCLEOTIDE SEQUENCE [LARGE SCALE GENOMIC DNA]</scope>
    <source>
        <strain evidence="2 3">1-6B</strain>
    </source>
</reference>
<evidence type="ECO:0000313" key="3">
    <source>
        <dbReference type="Proteomes" id="UP000006410"/>
    </source>
</evidence>
<name>A0AA87LR90_BIFLL</name>
<dbReference type="EMBL" id="AJTF01000134">
    <property type="protein sequence ID" value="EIJ23306.1"/>
    <property type="molecule type" value="Genomic_DNA"/>
</dbReference>
<evidence type="ECO:0000313" key="2">
    <source>
        <dbReference type="EMBL" id="EIJ23306.1"/>
    </source>
</evidence>
<gene>
    <name evidence="2" type="ORF">HMPREF1313_1714</name>
</gene>
<sequence length="53" mass="5932">MLIGLDLWVIRLFAAIGQLQQDNALSVPRSASDTSERVKRKKQHGVKQGMKLV</sequence>
<dbReference type="AlphaFoldDB" id="A0AA87LR90"/>
<dbReference type="Proteomes" id="UP000006410">
    <property type="component" value="Unassembled WGS sequence"/>
</dbReference>
<accession>A0AA87LR90</accession>
<evidence type="ECO:0000256" key="1">
    <source>
        <dbReference type="SAM" id="MobiDB-lite"/>
    </source>
</evidence>
<organism evidence="2 3">
    <name type="scientific">Bifidobacterium longum subsp. longum 1-6B</name>
    <dbReference type="NCBI Taxonomy" id="1161744"/>
    <lineage>
        <taxon>Bacteria</taxon>
        <taxon>Bacillati</taxon>
        <taxon>Actinomycetota</taxon>
        <taxon>Actinomycetes</taxon>
        <taxon>Bifidobacteriales</taxon>
        <taxon>Bifidobacteriaceae</taxon>
        <taxon>Bifidobacterium</taxon>
    </lineage>
</organism>
<comment type="caution">
    <text evidence="2">The sequence shown here is derived from an EMBL/GenBank/DDBJ whole genome shotgun (WGS) entry which is preliminary data.</text>
</comment>
<feature type="region of interest" description="Disordered" evidence="1">
    <location>
        <begin position="27"/>
        <end position="53"/>
    </location>
</feature>